<evidence type="ECO:0000259" key="4">
    <source>
        <dbReference type="Pfam" id="PF01420"/>
    </source>
</evidence>
<accession>A0A1Y1T1T2</accession>
<name>A0A1Y1T1T2_9FLAO</name>
<gene>
    <name evidence="5" type="ORF">IIF7_12620</name>
</gene>
<dbReference type="InterPro" id="IPR000055">
    <property type="entry name" value="Restrct_endonuc_typeI_TRD"/>
</dbReference>
<keyword evidence="2" id="KW-0680">Restriction system</keyword>
<comment type="caution">
    <text evidence="5">The sequence shown here is derived from an EMBL/GenBank/DDBJ whole genome shotgun (WGS) entry which is preliminary data.</text>
</comment>
<comment type="similarity">
    <text evidence="1">Belongs to the type-I restriction system S methylase family.</text>
</comment>
<keyword evidence="6" id="KW-1185">Reference proteome</keyword>
<dbReference type="InterPro" id="IPR044946">
    <property type="entry name" value="Restrct_endonuc_typeI_TRD_sf"/>
</dbReference>
<keyword evidence="5" id="KW-0378">Hydrolase</keyword>
<organism evidence="5 6">
    <name type="scientific">Zunongwangia atlantica 22II14-10F7</name>
    <dbReference type="NCBI Taxonomy" id="1185767"/>
    <lineage>
        <taxon>Bacteria</taxon>
        <taxon>Pseudomonadati</taxon>
        <taxon>Bacteroidota</taxon>
        <taxon>Flavobacteriia</taxon>
        <taxon>Flavobacteriales</taxon>
        <taxon>Flavobacteriaceae</taxon>
        <taxon>Zunongwangia</taxon>
    </lineage>
</organism>
<evidence type="ECO:0000256" key="1">
    <source>
        <dbReference type="ARBA" id="ARBA00010923"/>
    </source>
</evidence>
<dbReference type="GO" id="GO:0004519">
    <property type="term" value="F:endonuclease activity"/>
    <property type="evidence" value="ECO:0007669"/>
    <property type="project" value="UniProtKB-KW"/>
</dbReference>
<evidence type="ECO:0000313" key="6">
    <source>
        <dbReference type="Proteomes" id="UP000192746"/>
    </source>
</evidence>
<dbReference type="GO" id="GO:0009307">
    <property type="term" value="P:DNA restriction-modification system"/>
    <property type="evidence" value="ECO:0007669"/>
    <property type="project" value="UniProtKB-KW"/>
</dbReference>
<proteinExistence type="inferred from homology"/>
<dbReference type="PANTHER" id="PTHR30408:SF12">
    <property type="entry name" value="TYPE I RESTRICTION ENZYME MJAVIII SPECIFICITY SUBUNIT"/>
    <property type="match status" value="1"/>
</dbReference>
<reference evidence="5 6" key="1">
    <citation type="submission" date="2013-04" db="EMBL/GenBank/DDBJ databases">
        <title>Zunongwangia sp. 22II14-10F7 Genome Sequencing.</title>
        <authorList>
            <person name="Lai Q."/>
            <person name="Shao Z."/>
        </authorList>
    </citation>
    <scope>NUCLEOTIDE SEQUENCE [LARGE SCALE GENOMIC DNA]</scope>
    <source>
        <strain evidence="5 6">22II14-10F7</strain>
    </source>
</reference>
<dbReference type="AlphaFoldDB" id="A0A1Y1T1T2"/>
<dbReference type="EMBL" id="ARYN01000011">
    <property type="protein sequence ID" value="ORL44957.1"/>
    <property type="molecule type" value="Genomic_DNA"/>
</dbReference>
<sequence>MSYKPVGKYIQLIDNRNKDLAVTNLLGINITKNFMPSVANVSGTDLSKYKIIEKGQFAYSAMQVGRDETIRISLYTDDEPAIISPAYSVIEVIDEKELLPEYMMMWFQRPESDRYGWFISDSSVRASLDYDRLCEIEIPIPHIDEQRKYVNLYKGLLNNQKTYENSLEDLQLICDTYIEDLIKTQESKTLGTYIQQSDERNTDLEIDNLLGISVNKVFMPSKANQNGLNLSNYKIVRERQFGYVSVTSRNGEKISIALLEGEAGIVSSTYTVFEVIDKTVLLPEYLFLFFKRSEFDRYARFNSWGSARETFDWSEMCRVQLPIPDIKIQEAIVTIYHTLEARKRINKQLKDSIKPLCPVLMRGVVEMLESNLKEVSYEI</sequence>
<dbReference type="RefSeq" id="WP_084842066.1">
    <property type="nucleotide sequence ID" value="NZ_ARYN01000011.1"/>
</dbReference>
<dbReference type="InterPro" id="IPR052021">
    <property type="entry name" value="Type-I_RS_S_subunit"/>
</dbReference>
<dbReference type="Gene3D" id="3.90.220.20">
    <property type="entry name" value="DNA methylase specificity domains"/>
    <property type="match status" value="2"/>
</dbReference>
<feature type="domain" description="Type I restriction modification DNA specificity" evidence="4">
    <location>
        <begin position="242"/>
        <end position="354"/>
    </location>
</feature>
<dbReference type="STRING" id="1185767.IIF7_12620"/>
<keyword evidence="5" id="KW-0540">Nuclease</keyword>
<evidence type="ECO:0000256" key="2">
    <source>
        <dbReference type="ARBA" id="ARBA00022747"/>
    </source>
</evidence>
<keyword evidence="3" id="KW-0238">DNA-binding</keyword>
<evidence type="ECO:0000313" key="5">
    <source>
        <dbReference type="EMBL" id="ORL44957.1"/>
    </source>
</evidence>
<dbReference type="PANTHER" id="PTHR30408">
    <property type="entry name" value="TYPE-1 RESTRICTION ENZYME ECOKI SPECIFICITY PROTEIN"/>
    <property type="match status" value="1"/>
</dbReference>
<dbReference type="SUPFAM" id="SSF116734">
    <property type="entry name" value="DNA methylase specificity domain"/>
    <property type="match status" value="2"/>
</dbReference>
<protein>
    <submittedName>
        <fullName evidence="5">Restriction endonuclease S subunit</fullName>
    </submittedName>
</protein>
<keyword evidence="5" id="KW-0255">Endonuclease</keyword>
<evidence type="ECO:0000256" key="3">
    <source>
        <dbReference type="ARBA" id="ARBA00023125"/>
    </source>
</evidence>
<dbReference type="Proteomes" id="UP000192746">
    <property type="component" value="Unassembled WGS sequence"/>
</dbReference>
<dbReference type="Pfam" id="PF01420">
    <property type="entry name" value="Methylase_S"/>
    <property type="match status" value="1"/>
</dbReference>
<dbReference type="GO" id="GO:0003677">
    <property type="term" value="F:DNA binding"/>
    <property type="evidence" value="ECO:0007669"/>
    <property type="project" value="UniProtKB-KW"/>
</dbReference>
<dbReference type="OrthoDB" id="9816225at2"/>